<dbReference type="GO" id="GO:0030366">
    <property type="term" value="F:molybdopterin synthase activity"/>
    <property type="evidence" value="ECO:0007669"/>
    <property type="project" value="UniProtKB-UniRule"/>
</dbReference>
<dbReference type="UniPathway" id="UPA00344"/>
<keyword evidence="1 4" id="KW-0963">Cytoplasm</keyword>
<reference evidence="6" key="2">
    <citation type="submission" date="2019-02" db="EMBL/GenBank/DDBJ databases">
        <title>Opniocepnalus argus Var Kimnra genome.</title>
        <authorList>
            <person name="Zhou C."/>
            <person name="Xiao S."/>
        </authorList>
    </citation>
    <scope>NUCLEOTIDE SEQUENCE [LARGE SCALE GENOMIC DNA]</scope>
</reference>
<keyword evidence="6" id="KW-1185">Reference proteome</keyword>
<dbReference type="OrthoDB" id="5531344at2759"/>
<dbReference type="EC" id="2.8.1.12" evidence="4"/>
<name>A0A6G1QGS9_CHAAH</name>
<feature type="binding site" evidence="4">
    <location>
        <begin position="111"/>
        <end position="112"/>
    </location>
    <ligand>
        <name>substrate</name>
    </ligand>
</feature>
<evidence type="ECO:0000256" key="2">
    <source>
        <dbReference type="ARBA" id="ARBA00022679"/>
    </source>
</evidence>
<dbReference type="GO" id="GO:1990140">
    <property type="term" value="C:molybdopterin synthase complex"/>
    <property type="evidence" value="ECO:0007669"/>
    <property type="project" value="UniProtKB-UniRule"/>
</dbReference>
<dbReference type="Proteomes" id="UP000503349">
    <property type="component" value="Chromosome 17"/>
</dbReference>
<feature type="binding site" evidence="4">
    <location>
        <position position="127"/>
    </location>
    <ligand>
        <name>substrate</name>
    </ligand>
</feature>
<dbReference type="InterPro" id="IPR036563">
    <property type="entry name" value="MoaE_sf"/>
</dbReference>
<protein>
    <recommendedName>
        <fullName evidence="4">Molybdopterin synthase catalytic subunit</fullName>
        <ecNumber evidence="4">2.8.1.12</ecNumber>
    </recommendedName>
    <alternativeName>
        <fullName evidence="4">Molybdenum cofactor synthesis protein 2 large subunit</fullName>
    </alternativeName>
    <alternativeName>
        <fullName evidence="4">Molybdenum cofactor synthesis protein 2B</fullName>
        <shortName evidence="4">MOCS2B</shortName>
    </alternativeName>
</protein>
<dbReference type="EMBL" id="CM015728">
    <property type="protein sequence ID" value="KAF3701599.1"/>
    <property type="molecule type" value="Genomic_DNA"/>
</dbReference>
<comment type="subcellular location">
    <subcellularLocation>
        <location evidence="4">Cytoplasm</location>
        <location evidence="4">Cytosol</location>
    </subcellularLocation>
</comment>
<comment type="miscellaneous">
    <text evidence="4">This protein is produced by a bicistronic gene which also produces the large subunit (MOCS2A).</text>
</comment>
<dbReference type="HAMAP" id="MF_03052">
    <property type="entry name" value="MOC2B"/>
    <property type="match status" value="1"/>
</dbReference>
<reference evidence="5 6" key="1">
    <citation type="submission" date="2019-02" db="EMBL/GenBank/DDBJ databases">
        <title>Opniocepnalus argus genome.</title>
        <authorList>
            <person name="Zhou C."/>
            <person name="Xiao S."/>
        </authorList>
    </citation>
    <scope>NUCLEOTIDE SEQUENCE [LARGE SCALE GENOMIC DNA]</scope>
    <source>
        <strain evidence="5">OARG1902GOOAL</strain>
        <tissue evidence="5">Muscle</tissue>
    </source>
</reference>
<dbReference type="GO" id="GO:0006777">
    <property type="term" value="P:Mo-molybdopterin cofactor biosynthetic process"/>
    <property type="evidence" value="ECO:0007669"/>
    <property type="project" value="UniProtKB-UniRule"/>
</dbReference>
<dbReference type="SUPFAM" id="SSF54690">
    <property type="entry name" value="Molybdopterin synthase subunit MoaE"/>
    <property type="match status" value="1"/>
</dbReference>
<comment type="pathway">
    <text evidence="4">Cofactor biosynthesis; molybdopterin biosynthesis.</text>
</comment>
<accession>A0A6G1QGS9</accession>
<dbReference type="Gene3D" id="3.90.1170.40">
    <property type="entry name" value="Molybdopterin biosynthesis MoaE subunit"/>
    <property type="match status" value="1"/>
</dbReference>
<dbReference type="InterPro" id="IPR003448">
    <property type="entry name" value="Mopterin_biosynth_MoaE"/>
</dbReference>
<dbReference type="FunFam" id="3.90.1170.40:FF:000002">
    <property type="entry name" value="Molybdopterin synthase catalytic subunit"/>
    <property type="match status" value="1"/>
</dbReference>
<gene>
    <name evidence="4" type="primary">MOCS2</name>
    <name evidence="5" type="ORF">EXN66_Car017287</name>
</gene>
<evidence type="ECO:0000256" key="1">
    <source>
        <dbReference type="ARBA" id="ARBA00022490"/>
    </source>
</evidence>
<dbReference type="InterPro" id="IPR028888">
    <property type="entry name" value="MOCS2B_euk"/>
</dbReference>
<proteinExistence type="inferred from homology"/>
<keyword evidence="2 4" id="KW-0808">Transferase</keyword>
<dbReference type="CDD" id="cd00756">
    <property type="entry name" value="MoaE"/>
    <property type="match status" value="1"/>
</dbReference>
<comment type="subunit">
    <text evidence="4">Heterotetramer; composed of 2 small (MOCS2A) and 2 large (MOCS2B) subunits.</text>
</comment>
<evidence type="ECO:0000256" key="3">
    <source>
        <dbReference type="ARBA" id="ARBA00023150"/>
    </source>
</evidence>
<comment type="function">
    <text evidence="4">Catalytic subunit of the molybdopterin synthase complex, a complex that catalyzes the conversion of precursor Z into molybdopterin. Acts by mediating the incorporation of 2 sulfur atoms from thiocarboxylated MOCS2A into precursor Z to generate a dithiolene group.</text>
</comment>
<dbReference type="PANTHER" id="PTHR23404">
    <property type="entry name" value="MOLYBDOPTERIN SYNTHASE RELATED"/>
    <property type="match status" value="1"/>
</dbReference>
<keyword evidence="3 4" id="KW-0501">Molybdenum cofactor biosynthesis</keyword>
<evidence type="ECO:0000256" key="4">
    <source>
        <dbReference type="HAMAP-Rule" id="MF_03052"/>
    </source>
</evidence>
<evidence type="ECO:0000313" key="5">
    <source>
        <dbReference type="EMBL" id="KAF3701599.1"/>
    </source>
</evidence>
<evidence type="ECO:0000313" key="6">
    <source>
        <dbReference type="Proteomes" id="UP000503349"/>
    </source>
</evidence>
<organism evidence="5 6">
    <name type="scientific">Channa argus</name>
    <name type="common">Northern snakehead</name>
    <name type="synonym">Ophicephalus argus</name>
    <dbReference type="NCBI Taxonomy" id="215402"/>
    <lineage>
        <taxon>Eukaryota</taxon>
        <taxon>Metazoa</taxon>
        <taxon>Chordata</taxon>
        <taxon>Craniata</taxon>
        <taxon>Vertebrata</taxon>
        <taxon>Euteleostomi</taxon>
        <taxon>Actinopterygii</taxon>
        <taxon>Neopterygii</taxon>
        <taxon>Teleostei</taxon>
        <taxon>Neoteleostei</taxon>
        <taxon>Acanthomorphata</taxon>
        <taxon>Anabantaria</taxon>
        <taxon>Anabantiformes</taxon>
        <taxon>Channoidei</taxon>
        <taxon>Channidae</taxon>
        <taxon>Channa</taxon>
    </lineage>
</organism>
<dbReference type="AlphaFoldDB" id="A0A6G1QGS9"/>
<comment type="similarity">
    <text evidence="4">Belongs to the MoaE family. MOCS2B subfamily.</text>
</comment>
<sequence>MRHMMVEEQRDVFKLTRDCLSMQDIVDTVNSASCGAISVFLGTTREDEVGGRKVVGLEYEAYEPMAQSEFNKLCADIRERWPSIAHICVHHRLGWVKVGEASVVIAISSPHRHDGQQAVQHCISQLKANIPIWKKEVYDTQEASWKENAECSWSSHSKLHTENTSV</sequence>
<feature type="binding site" evidence="4">
    <location>
        <begin position="134"/>
        <end position="136"/>
    </location>
    <ligand>
        <name>substrate</name>
    </ligand>
</feature>
<dbReference type="Pfam" id="PF02391">
    <property type="entry name" value="MoaE"/>
    <property type="match status" value="1"/>
</dbReference>
<comment type="catalytic activity">
    <reaction evidence="4">
        <text>2 [molybdopterin-synthase sulfur-carrier protein]-C-terminal-Gly-aminoethanethioate + cyclic pyranopterin phosphate + H2O = molybdopterin + 2 [molybdopterin-synthase sulfur-carrier protein]-C-terminal Gly-Gly + 2 H(+)</text>
        <dbReference type="Rhea" id="RHEA:26333"/>
        <dbReference type="Rhea" id="RHEA-COMP:12202"/>
        <dbReference type="Rhea" id="RHEA-COMP:19907"/>
        <dbReference type="ChEBI" id="CHEBI:15377"/>
        <dbReference type="ChEBI" id="CHEBI:15378"/>
        <dbReference type="ChEBI" id="CHEBI:58698"/>
        <dbReference type="ChEBI" id="CHEBI:59648"/>
        <dbReference type="ChEBI" id="CHEBI:90778"/>
        <dbReference type="ChEBI" id="CHEBI:232372"/>
        <dbReference type="EC" id="2.8.1.12"/>
    </reaction>
</comment>